<dbReference type="Pfam" id="PF01494">
    <property type="entry name" value="FAD_binding_3"/>
    <property type="match status" value="2"/>
</dbReference>
<dbReference type="Gene3D" id="3.40.30.120">
    <property type="match status" value="1"/>
</dbReference>
<feature type="domain" description="FAD-binding" evidence="5">
    <location>
        <begin position="10"/>
        <end position="222"/>
    </location>
</feature>
<dbReference type="PANTHER" id="PTHR43004:SF19">
    <property type="entry name" value="BINDING MONOOXYGENASE, PUTATIVE (JCVI)-RELATED"/>
    <property type="match status" value="1"/>
</dbReference>
<evidence type="ECO:0000256" key="2">
    <source>
        <dbReference type="ARBA" id="ARBA00022630"/>
    </source>
</evidence>
<feature type="compositionally biased region" description="Low complexity" evidence="4">
    <location>
        <begin position="260"/>
        <end position="271"/>
    </location>
</feature>
<keyword evidence="3" id="KW-0274">FAD</keyword>
<keyword evidence="7" id="KW-1185">Reference proteome</keyword>
<evidence type="ECO:0000256" key="3">
    <source>
        <dbReference type="ARBA" id="ARBA00022827"/>
    </source>
</evidence>
<dbReference type="GO" id="GO:0071949">
    <property type="term" value="F:FAD binding"/>
    <property type="evidence" value="ECO:0007669"/>
    <property type="project" value="InterPro"/>
</dbReference>
<dbReference type="InterPro" id="IPR050641">
    <property type="entry name" value="RIFMO-like"/>
</dbReference>
<organism evidence="6 7">
    <name type="scientific">Paraburkholderia rhizosphaerae</name>
    <dbReference type="NCBI Taxonomy" id="480658"/>
    <lineage>
        <taxon>Bacteria</taxon>
        <taxon>Pseudomonadati</taxon>
        <taxon>Pseudomonadota</taxon>
        <taxon>Betaproteobacteria</taxon>
        <taxon>Burkholderiales</taxon>
        <taxon>Burkholderiaceae</taxon>
        <taxon>Paraburkholderia</taxon>
    </lineage>
</organism>
<evidence type="ECO:0000256" key="1">
    <source>
        <dbReference type="ARBA" id="ARBA00001974"/>
    </source>
</evidence>
<dbReference type="EMBL" id="SORE01000013">
    <property type="protein sequence ID" value="TDY46412.1"/>
    <property type="molecule type" value="Genomic_DNA"/>
</dbReference>
<evidence type="ECO:0000256" key="4">
    <source>
        <dbReference type="SAM" id="MobiDB-lite"/>
    </source>
</evidence>
<dbReference type="InterPro" id="IPR002938">
    <property type="entry name" value="FAD-bd"/>
</dbReference>
<evidence type="ECO:0000259" key="5">
    <source>
        <dbReference type="Pfam" id="PF01494"/>
    </source>
</evidence>
<gene>
    <name evidence="6" type="ORF">BX592_11335</name>
</gene>
<dbReference type="Gene3D" id="3.50.50.60">
    <property type="entry name" value="FAD/NAD(P)-binding domain"/>
    <property type="match status" value="2"/>
</dbReference>
<evidence type="ECO:0000313" key="6">
    <source>
        <dbReference type="EMBL" id="TDY46412.1"/>
    </source>
</evidence>
<feature type="domain" description="FAD-binding" evidence="5">
    <location>
        <begin position="300"/>
        <end position="413"/>
    </location>
</feature>
<dbReference type="InterPro" id="IPR036188">
    <property type="entry name" value="FAD/NAD-bd_sf"/>
</dbReference>
<dbReference type="SUPFAM" id="SSF51905">
    <property type="entry name" value="FAD/NAD(P)-binding domain"/>
    <property type="match status" value="1"/>
</dbReference>
<dbReference type="Gene3D" id="3.30.9.10">
    <property type="entry name" value="D-Amino Acid Oxidase, subunit A, domain 2"/>
    <property type="match status" value="1"/>
</dbReference>
<dbReference type="Proteomes" id="UP000295509">
    <property type="component" value="Unassembled WGS sequence"/>
</dbReference>
<feature type="compositionally biased region" description="Low complexity" evidence="4">
    <location>
        <begin position="239"/>
        <end position="248"/>
    </location>
</feature>
<protein>
    <submittedName>
        <fullName evidence="6">2-polyprenyl-6-methoxyphenol hydroxylase-like FAD-dependent oxidoreductase</fullName>
    </submittedName>
</protein>
<dbReference type="PANTHER" id="PTHR43004">
    <property type="entry name" value="TRK SYSTEM POTASSIUM UPTAKE PROTEIN"/>
    <property type="match status" value="1"/>
</dbReference>
<dbReference type="AlphaFoldDB" id="A0A4R8LP99"/>
<feature type="region of interest" description="Disordered" evidence="4">
    <location>
        <begin position="239"/>
        <end position="296"/>
    </location>
</feature>
<comment type="caution">
    <text evidence="6">The sequence shown here is derived from an EMBL/GenBank/DDBJ whole genome shotgun (WGS) entry which is preliminary data.</text>
</comment>
<dbReference type="RefSeq" id="WP_243849604.1">
    <property type="nucleotide sequence ID" value="NZ_JBHLUW010000022.1"/>
</dbReference>
<dbReference type="GO" id="GO:0016709">
    <property type="term" value="F:oxidoreductase activity, acting on paired donors, with incorporation or reduction of molecular oxygen, NAD(P)H as one donor, and incorporation of one atom of oxygen"/>
    <property type="evidence" value="ECO:0007669"/>
    <property type="project" value="UniProtKB-ARBA"/>
</dbReference>
<comment type="cofactor">
    <cofactor evidence="1">
        <name>FAD</name>
        <dbReference type="ChEBI" id="CHEBI:57692"/>
    </cofactor>
</comment>
<evidence type="ECO:0000313" key="7">
    <source>
        <dbReference type="Proteomes" id="UP000295509"/>
    </source>
</evidence>
<dbReference type="PRINTS" id="PR00420">
    <property type="entry name" value="RNGMNOXGNASE"/>
</dbReference>
<sequence length="628" mass="67431">MAAAFFDMPPVLIVGAGPTGLAAAMSLARARIPVRLIDKAARPDPHSRAIGIQARTLELLEQHRLIEPFLELGHRARAANLYSNGQRLARLDFDPLQTRYPYLLFLDQSVTERLLTEHLATLGVEVERGIELAMFSQGSAGINATLQRSNGHTETLHPSYMIAADGAHSSIRHRLGMNFAGKTFEQTFLLADLLGDTDWPDDEFHIFASGDGLAALFPMGNGRYRLIADHPALGPADGNAAPAAAAAAGGHGDGAHKAAETAAQASAHAAARTLSHVSPQASGNPHPASSAESLAASRPAADPACAPTLDACRTLAAARVHHPLALTDLRWSGYFHLNSRIVEQLRVGRVFLAGDAAHVHSPAGAQGMNTGIQEAFNLGWKLARVLSGGAPDRLLDTYHLERHPIEREVLRQSNFITHMAEADHGPLKLLRDRVMPVLASLGPLRDAARAQISELAIQYRRSPLTLERVLDGGPRAGERAPDALVHVVDGPLGRAPGTGCVFDLHDPAFFSLFVLVAPVDDDDVPLDKPELALRLKPVRAEQIDRLVADVEALLPGAVRTWRVTDASGDRGPLLAESYGRTRPSFYLVRPDGYVCARGRVSSDLHGLLRHCESWFAKGAVPEPPTALT</sequence>
<keyword evidence="2" id="KW-0285">Flavoprotein</keyword>
<name>A0A4R8LP99_9BURK</name>
<proteinExistence type="predicted"/>
<reference evidence="6 7" key="1">
    <citation type="submission" date="2019-03" db="EMBL/GenBank/DDBJ databases">
        <title>Genomic Encyclopedia of Type Strains, Phase III (KMG-III): the genomes of soil and plant-associated and newly described type strains.</title>
        <authorList>
            <person name="Whitman W."/>
        </authorList>
    </citation>
    <scope>NUCLEOTIDE SEQUENCE [LARGE SCALE GENOMIC DNA]</scope>
    <source>
        <strain evidence="6 7">LMG 29544</strain>
    </source>
</reference>
<accession>A0A4R8LP99</accession>